<organism evidence="9 10">
    <name type="scientific">Paenibacillus foliorum</name>
    <dbReference type="NCBI Taxonomy" id="2654974"/>
    <lineage>
        <taxon>Bacteria</taxon>
        <taxon>Bacillati</taxon>
        <taxon>Bacillota</taxon>
        <taxon>Bacilli</taxon>
        <taxon>Bacillales</taxon>
        <taxon>Paenibacillaceae</taxon>
        <taxon>Paenibacillus</taxon>
    </lineage>
</organism>
<evidence type="ECO:0000256" key="2">
    <source>
        <dbReference type="ARBA" id="ARBA00007935"/>
    </source>
</evidence>
<protein>
    <submittedName>
        <fullName evidence="9">Iron chelate uptake ABC transporter family permease subunit</fullName>
    </submittedName>
</protein>
<evidence type="ECO:0000256" key="4">
    <source>
        <dbReference type="ARBA" id="ARBA00022475"/>
    </source>
</evidence>
<dbReference type="EMBL" id="WHOD01000049">
    <property type="protein sequence ID" value="NOU93728.1"/>
    <property type="molecule type" value="Genomic_DNA"/>
</dbReference>
<dbReference type="SUPFAM" id="SSF81345">
    <property type="entry name" value="ABC transporter involved in vitamin B12 uptake, BtuC"/>
    <property type="match status" value="1"/>
</dbReference>
<comment type="caution">
    <text evidence="9">The sequence shown here is derived from an EMBL/GenBank/DDBJ whole genome shotgun (WGS) entry which is preliminary data.</text>
</comment>
<feature type="transmembrane region" description="Helical" evidence="8">
    <location>
        <begin position="157"/>
        <end position="178"/>
    </location>
</feature>
<feature type="transmembrane region" description="Helical" evidence="8">
    <location>
        <begin position="126"/>
        <end position="145"/>
    </location>
</feature>
<keyword evidence="7 8" id="KW-0472">Membrane</keyword>
<proteinExistence type="inferred from homology"/>
<dbReference type="PANTHER" id="PTHR30472:SF1">
    <property type="entry name" value="FE(3+) DICITRATE TRANSPORT SYSTEM PERMEASE PROTEIN FECC-RELATED"/>
    <property type="match status" value="1"/>
</dbReference>
<name>A0A972K1B5_9BACL</name>
<dbReference type="Pfam" id="PF01032">
    <property type="entry name" value="FecCD"/>
    <property type="match status" value="1"/>
</dbReference>
<dbReference type="FunFam" id="1.10.3470.10:FF:000001">
    <property type="entry name" value="Vitamin B12 ABC transporter permease BtuC"/>
    <property type="match status" value="1"/>
</dbReference>
<keyword evidence="3" id="KW-0813">Transport</keyword>
<gene>
    <name evidence="9" type="ORF">GC093_10910</name>
</gene>
<keyword evidence="4" id="KW-1003">Cell membrane</keyword>
<dbReference type="GO" id="GO:0005886">
    <property type="term" value="C:plasma membrane"/>
    <property type="evidence" value="ECO:0007669"/>
    <property type="project" value="UniProtKB-SubCell"/>
</dbReference>
<evidence type="ECO:0000256" key="6">
    <source>
        <dbReference type="ARBA" id="ARBA00022989"/>
    </source>
</evidence>
<evidence type="ECO:0000256" key="5">
    <source>
        <dbReference type="ARBA" id="ARBA00022692"/>
    </source>
</evidence>
<feature type="transmembrane region" description="Helical" evidence="8">
    <location>
        <begin position="283"/>
        <end position="303"/>
    </location>
</feature>
<keyword evidence="6 8" id="KW-1133">Transmembrane helix</keyword>
<dbReference type="AlphaFoldDB" id="A0A972K1B5"/>
<dbReference type="Gene3D" id="1.10.3470.10">
    <property type="entry name" value="ABC transporter involved in vitamin B12 uptake, BtuC"/>
    <property type="match status" value="1"/>
</dbReference>
<dbReference type="CDD" id="cd06550">
    <property type="entry name" value="TM_ABC_iron-siderophores_like"/>
    <property type="match status" value="1"/>
</dbReference>
<dbReference type="GO" id="GO:0033214">
    <property type="term" value="P:siderophore-iron import into cell"/>
    <property type="evidence" value="ECO:0007669"/>
    <property type="project" value="TreeGrafter"/>
</dbReference>
<feature type="transmembrane region" description="Helical" evidence="8">
    <location>
        <begin position="12"/>
        <end position="36"/>
    </location>
</feature>
<feature type="transmembrane region" description="Helical" evidence="8">
    <location>
        <begin position="245"/>
        <end position="271"/>
    </location>
</feature>
<feature type="transmembrane region" description="Helical" evidence="8">
    <location>
        <begin position="102"/>
        <end position="120"/>
    </location>
</feature>
<feature type="transmembrane region" description="Helical" evidence="8">
    <location>
        <begin position="315"/>
        <end position="332"/>
    </location>
</feature>
<keyword evidence="5 8" id="KW-0812">Transmembrane</keyword>
<accession>A0A972K1B5</accession>
<evidence type="ECO:0000256" key="8">
    <source>
        <dbReference type="SAM" id="Phobius"/>
    </source>
</evidence>
<dbReference type="InterPro" id="IPR000522">
    <property type="entry name" value="ABC_transptr_permease_BtuC"/>
</dbReference>
<feature type="transmembrane region" description="Helical" evidence="8">
    <location>
        <begin position="70"/>
        <end position="90"/>
    </location>
</feature>
<sequence length="339" mass="35498">MNRLLSGRQGQTGSVLLLSGVLIAVLLAAALIGLVAGVKGLSWSKAGELLSLDTSNLLVYKVWYVRLPRILLAIIVGSGLAVAGCLLQGITRNSLSDPEIMGINQGASFFVVLSLVLFGMKDVTATILIAGFTGAAAGGSIVYSLSRLAGYTVMRLVLAGVAVSMFMASLTTGFIILFDDSLSEILYWMAGKLSGATWTDVQLSLISFVPAAVGSVLLANQFNIFSLGEESAKGLGQNVVRVRRMAFLIVIILVGGSVALTGPIGFVGLIVPHIVRSCVGTDYRIVIPVSALMGASLLLLADIGSQWVLYPTDTPVGILTALLGTPFFLYLMRRKMGGG</sequence>
<dbReference type="InterPro" id="IPR037294">
    <property type="entry name" value="ABC_BtuC-like"/>
</dbReference>
<keyword evidence="10" id="KW-1185">Reference proteome</keyword>
<evidence type="ECO:0000313" key="10">
    <source>
        <dbReference type="Proteomes" id="UP000641588"/>
    </source>
</evidence>
<evidence type="ECO:0000256" key="1">
    <source>
        <dbReference type="ARBA" id="ARBA00004651"/>
    </source>
</evidence>
<dbReference type="GO" id="GO:0022857">
    <property type="term" value="F:transmembrane transporter activity"/>
    <property type="evidence" value="ECO:0007669"/>
    <property type="project" value="InterPro"/>
</dbReference>
<dbReference type="RefSeq" id="WP_171651914.1">
    <property type="nucleotide sequence ID" value="NZ_WHOD01000049.1"/>
</dbReference>
<dbReference type="Proteomes" id="UP000641588">
    <property type="component" value="Unassembled WGS sequence"/>
</dbReference>
<comment type="similarity">
    <text evidence="2">Belongs to the binding-protein-dependent transport system permease family. FecCD subfamily.</text>
</comment>
<evidence type="ECO:0000256" key="3">
    <source>
        <dbReference type="ARBA" id="ARBA00022448"/>
    </source>
</evidence>
<dbReference type="PANTHER" id="PTHR30472">
    <property type="entry name" value="FERRIC ENTEROBACTIN TRANSPORT SYSTEM PERMEASE PROTEIN"/>
    <property type="match status" value="1"/>
</dbReference>
<comment type="subcellular location">
    <subcellularLocation>
        <location evidence="1">Cell membrane</location>
        <topology evidence="1">Multi-pass membrane protein</topology>
    </subcellularLocation>
</comment>
<evidence type="ECO:0000256" key="7">
    <source>
        <dbReference type="ARBA" id="ARBA00023136"/>
    </source>
</evidence>
<evidence type="ECO:0000313" key="9">
    <source>
        <dbReference type="EMBL" id="NOU93728.1"/>
    </source>
</evidence>
<reference evidence="9" key="1">
    <citation type="submission" date="2019-10" db="EMBL/GenBank/DDBJ databases">
        <title>Description of Paenibacillus glebae sp. nov.</title>
        <authorList>
            <person name="Carlier A."/>
            <person name="Qi S."/>
        </authorList>
    </citation>
    <scope>NUCLEOTIDE SEQUENCE</scope>
    <source>
        <strain evidence="9">LMG 31456</strain>
    </source>
</reference>